<feature type="region of interest" description="Disordered" evidence="1">
    <location>
        <begin position="1"/>
        <end position="30"/>
    </location>
</feature>
<dbReference type="Proteomes" id="UP000596857">
    <property type="component" value="Unassembled WGS sequence"/>
</dbReference>
<dbReference type="PANTHER" id="PTHR34407">
    <property type="entry name" value="EXPRESSED PROTEIN"/>
    <property type="match status" value="1"/>
</dbReference>
<evidence type="ECO:0000256" key="1">
    <source>
        <dbReference type="SAM" id="MobiDB-lite"/>
    </source>
</evidence>
<evidence type="ECO:0000313" key="3">
    <source>
        <dbReference type="EMBL" id="NOU81290.1"/>
    </source>
</evidence>
<dbReference type="SUPFAM" id="SSF52266">
    <property type="entry name" value="SGNH hydrolase"/>
    <property type="match status" value="1"/>
</dbReference>
<evidence type="ECO:0000259" key="2">
    <source>
        <dbReference type="Pfam" id="PF13472"/>
    </source>
</evidence>
<proteinExistence type="predicted"/>
<dbReference type="InterPro" id="IPR013830">
    <property type="entry name" value="SGNH_hydro"/>
</dbReference>
<organism evidence="3 4">
    <name type="scientific">Paenibacillus phytohabitans</name>
    <dbReference type="NCBI Taxonomy" id="2654978"/>
    <lineage>
        <taxon>Bacteria</taxon>
        <taxon>Bacillati</taxon>
        <taxon>Bacillota</taxon>
        <taxon>Bacilli</taxon>
        <taxon>Bacillales</taxon>
        <taxon>Paenibacillaceae</taxon>
        <taxon>Paenibacillus</taxon>
    </lineage>
</organism>
<reference evidence="3 4" key="1">
    <citation type="submission" date="2019-10" db="EMBL/GenBank/DDBJ databases">
        <title>Description of Paenibacillus terricola sp. nov.</title>
        <authorList>
            <person name="Carlier A."/>
            <person name="Qi S."/>
        </authorList>
    </citation>
    <scope>NUCLEOTIDE SEQUENCE [LARGE SCALE GENOMIC DNA]</scope>
    <source>
        <strain evidence="3 4">LMG 31459</strain>
    </source>
</reference>
<accession>A0ABX1YND0</accession>
<keyword evidence="4" id="KW-1185">Reference proteome</keyword>
<gene>
    <name evidence="3" type="ORF">GC101_20720</name>
</gene>
<feature type="domain" description="SGNH hydrolase-type esterase" evidence="2">
    <location>
        <begin position="42"/>
        <end position="213"/>
    </location>
</feature>
<dbReference type="CDD" id="cd00229">
    <property type="entry name" value="SGNH_hydrolase"/>
    <property type="match status" value="1"/>
</dbReference>
<dbReference type="InterPro" id="IPR036514">
    <property type="entry name" value="SGNH_hydro_sf"/>
</dbReference>
<sequence length="458" mass="49128">MASGGELMGNKNSGGNPGITPRRGLPGMKSKLAGNAPLTAAFLGGSITEGAGASDADTTSWRALTGAYLQRLYAGHPVRCINAGVGGTTSTFGAHRLQEHVLRHGEIDLLFVEFSVNDGEDRGESIRGMEGIVRQCRRLSPETELIFVYTAADKNLTGYKPFNIAVHEEVADHYGIPSIDCAAKVYTMIHTGELSWKRFAPDGYHPLDAGHALYAGLVQEYLQQAIVPCGVQPGWLEEAGPEAGEEVSVPGEGAEAQETVVLKKEAGREAAVPGEEADAQETAVLKKETGRKAGVPGEEAEAQETVQLIKEAALPAPLDSRNYEYGGLLDYSAAAYSAGFHTQELQPGEPLMNWRFSTEHTHTDDPQAEFSFTVTGQGAGVVLLYGPDSGIVEYSLNGGPYAEVNLFDDWCLNAYRPILALFPVQEKRGILQVTIRNTVHKDSRSTGTGLRVLKLLCN</sequence>
<name>A0ABX1YND0_9BACL</name>
<dbReference type="Gene3D" id="3.40.50.1110">
    <property type="entry name" value="SGNH hydrolase"/>
    <property type="match status" value="1"/>
</dbReference>
<evidence type="ECO:0000313" key="4">
    <source>
        <dbReference type="Proteomes" id="UP000596857"/>
    </source>
</evidence>
<dbReference type="Pfam" id="PF13472">
    <property type="entry name" value="Lipase_GDSL_2"/>
    <property type="match status" value="1"/>
</dbReference>
<dbReference type="EMBL" id="WHOB01000062">
    <property type="protein sequence ID" value="NOU81290.1"/>
    <property type="molecule type" value="Genomic_DNA"/>
</dbReference>
<comment type="caution">
    <text evidence="3">The sequence shown here is derived from an EMBL/GenBank/DDBJ whole genome shotgun (WGS) entry which is preliminary data.</text>
</comment>
<dbReference type="PANTHER" id="PTHR34407:SF1">
    <property type="entry name" value="SGNH HYDROLASE-TYPE ESTERASE DOMAIN-CONTAINING PROTEIN"/>
    <property type="match status" value="1"/>
</dbReference>
<protein>
    <recommendedName>
        <fullName evidence="2">SGNH hydrolase-type esterase domain-containing protein</fullName>
    </recommendedName>
</protein>